<dbReference type="InterPro" id="IPR011006">
    <property type="entry name" value="CheY-like_superfamily"/>
</dbReference>
<dbReference type="GO" id="GO:0000160">
    <property type="term" value="P:phosphorelay signal transduction system"/>
    <property type="evidence" value="ECO:0007669"/>
    <property type="project" value="InterPro"/>
</dbReference>
<dbReference type="PROSITE" id="PS50110">
    <property type="entry name" value="RESPONSE_REGULATORY"/>
    <property type="match status" value="1"/>
</dbReference>
<gene>
    <name evidence="4" type="ORF">C4520_19385</name>
</gene>
<comment type="caution">
    <text evidence="4">The sequence shown here is derived from an EMBL/GenBank/DDBJ whole genome shotgun (WGS) entry which is preliminary data.</text>
</comment>
<dbReference type="SMART" id="SM00448">
    <property type="entry name" value="REC"/>
    <property type="match status" value="1"/>
</dbReference>
<dbReference type="Pfam" id="PF00072">
    <property type="entry name" value="Response_reg"/>
    <property type="match status" value="1"/>
</dbReference>
<dbReference type="InterPro" id="IPR001789">
    <property type="entry name" value="Sig_transdc_resp-reg_receiver"/>
</dbReference>
<dbReference type="InterPro" id="IPR050595">
    <property type="entry name" value="Bact_response_regulator"/>
</dbReference>
<accession>A0A3A4N9T6</accession>
<dbReference type="SUPFAM" id="SSF52172">
    <property type="entry name" value="CheY-like"/>
    <property type="match status" value="1"/>
</dbReference>
<dbReference type="PANTHER" id="PTHR44591:SF3">
    <property type="entry name" value="RESPONSE REGULATORY DOMAIN-CONTAINING PROTEIN"/>
    <property type="match status" value="1"/>
</dbReference>
<name>A0A3A4N9T6_ABYX5</name>
<evidence type="ECO:0000256" key="1">
    <source>
        <dbReference type="ARBA" id="ARBA00022553"/>
    </source>
</evidence>
<dbReference type="Proteomes" id="UP000265882">
    <property type="component" value="Unassembled WGS sequence"/>
</dbReference>
<dbReference type="AlphaFoldDB" id="A0A3A4N9T6"/>
<keyword evidence="1 2" id="KW-0597">Phosphoprotein</keyword>
<evidence type="ECO:0000313" key="5">
    <source>
        <dbReference type="Proteomes" id="UP000265882"/>
    </source>
</evidence>
<feature type="modified residue" description="4-aspartylphosphate" evidence="2">
    <location>
        <position position="56"/>
    </location>
</feature>
<feature type="domain" description="Response regulatory" evidence="3">
    <location>
        <begin position="7"/>
        <end position="116"/>
    </location>
</feature>
<dbReference type="EMBL" id="QZKU01000128">
    <property type="protein sequence ID" value="RJP16172.1"/>
    <property type="molecule type" value="Genomic_DNA"/>
</dbReference>
<evidence type="ECO:0000256" key="2">
    <source>
        <dbReference type="PROSITE-ProRule" id="PRU00169"/>
    </source>
</evidence>
<reference evidence="4 5" key="1">
    <citation type="journal article" date="2017" name="ISME J.">
        <title>Energy and carbon metabolisms in a deep terrestrial subsurface fluid microbial community.</title>
        <authorList>
            <person name="Momper L."/>
            <person name="Jungbluth S.P."/>
            <person name="Lee M.D."/>
            <person name="Amend J.P."/>
        </authorList>
    </citation>
    <scope>NUCLEOTIDE SEQUENCE [LARGE SCALE GENOMIC DNA]</scope>
    <source>
        <strain evidence="4">SURF_5</strain>
    </source>
</reference>
<dbReference type="Gene3D" id="3.40.50.2300">
    <property type="match status" value="1"/>
</dbReference>
<protein>
    <submittedName>
        <fullName evidence="4">Response regulator</fullName>
    </submittedName>
</protein>
<dbReference type="PANTHER" id="PTHR44591">
    <property type="entry name" value="STRESS RESPONSE REGULATOR PROTEIN 1"/>
    <property type="match status" value="1"/>
</dbReference>
<proteinExistence type="predicted"/>
<organism evidence="4 5">
    <name type="scientific">Abyssobacteria bacterium (strain SURF_5)</name>
    <dbReference type="NCBI Taxonomy" id="2093360"/>
    <lineage>
        <taxon>Bacteria</taxon>
        <taxon>Pseudomonadati</taxon>
        <taxon>Candidatus Hydrogenedentota</taxon>
        <taxon>Candidatus Abyssobacteria</taxon>
    </lineage>
</organism>
<evidence type="ECO:0000313" key="4">
    <source>
        <dbReference type="EMBL" id="RJP16172.1"/>
    </source>
</evidence>
<sequence length="121" mass="13709">MRLLDIIILLVEDDDIVRRQMARLLQADGYKILQAARGDDALTLLDHEDVDLVLSDWKMPGMDGVGVLNYVRTHHPDVPVALVTAYPEGLEQFKPDAILVKPFNADQLRQLIRTLTHKQKA</sequence>
<evidence type="ECO:0000259" key="3">
    <source>
        <dbReference type="PROSITE" id="PS50110"/>
    </source>
</evidence>